<dbReference type="OrthoDB" id="342865at2759"/>
<feature type="binding site" evidence="5">
    <location>
        <begin position="914"/>
        <end position="918"/>
    </location>
    <ligand>
        <name>AMP</name>
        <dbReference type="ChEBI" id="CHEBI:456215"/>
    </ligand>
</feature>
<dbReference type="InterPro" id="IPR036971">
    <property type="entry name" value="PDEase_catalytic_dom_sf"/>
</dbReference>
<reference evidence="9" key="1">
    <citation type="submission" date="2013-10" db="EMBL/GenBank/DDBJ databases">
        <title>Genomic analysis of the causative agents of coccidiosis in chickens.</title>
        <authorList>
            <person name="Reid A.J."/>
            <person name="Blake D."/>
            <person name="Billington K."/>
            <person name="Browne H."/>
            <person name="Dunn M."/>
            <person name="Hung S."/>
            <person name="Kawahara F."/>
            <person name="Miranda-Saavedra D."/>
            <person name="Mourier T."/>
            <person name="Nagra H."/>
            <person name="Otto T.D."/>
            <person name="Rawlings N."/>
            <person name="Sanchez A."/>
            <person name="Sanders M."/>
            <person name="Subramaniam C."/>
            <person name="Tay Y."/>
            <person name="Dear P."/>
            <person name="Doerig C."/>
            <person name="Gruber A."/>
            <person name="Parkinson J."/>
            <person name="Shirley M."/>
            <person name="Wan K.L."/>
            <person name="Berriman M."/>
            <person name="Tomley F."/>
            <person name="Pain A."/>
        </authorList>
    </citation>
    <scope>NUCLEOTIDE SEQUENCE [LARGE SCALE GENOMIC DNA]</scope>
    <source>
        <strain evidence="9">Houghton</strain>
    </source>
</reference>
<keyword evidence="3" id="KW-0378">Hydrolase</keyword>
<evidence type="ECO:0000259" key="8">
    <source>
        <dbReference type="PROSITE" id="PS51845"/>
    </source>
</evidence>
<dbReference type="InterPro" id="IPR002073">
    <property type="entry name" value="PDEase_catalytic_dom"/>
</dbReference>
<organism evidence="9 10">
    <name type="scientific">Eimeria praecox</name>
    <dbReference type="NCBI Taxonomy" id="51316"/>
    <lineage>
        <taxon>Eukaryota</taxon>
        <taxon>Sar</taxon>
        <taxon>Alveolata</taxon>
        <taxon>Apicomplexa</taxon>
        <taxon>Conoidasida</taxon>
        <taxon>Coccidia</taxon>
        <taxon>Eucoccidiorida</taxon>
        <taxon>Eimeriorina</taxon>
        <taxon>Eimeriidae</taxon>
        <taxon>Eimeria</taxon>
    </lineage>
</organism>
<evidence type="ECO:0000256" key="1">
    <source>
        <dbReference type="ARBA" id="ARBA00022535"/>
    </source>
</evidence>
<evidence type="ECO:0000256" key="5">
    <source>
        <dbReference type="PIRSR" id="PIRSR623088-2"/>
    </source>
</evidence>
<evidence type="ECO:0000256" key="7">
    <source>
        <dbReference type="SAM" id="MobiDB-lite"/>
    </source>
</evidence>
<evidence type="ECO:0000256" key="3">
    <source>
        <dbReference type="ARBA" id="ARBA00022801"/>
    </source>
</evidence>
<dbReference type="Gene3D" id="3.30.450.40">
    <property type="match status" value="1"/>
</dbReference>
<dbReference type="InterPro" id="IPR023088">
    <property type="entry name" value="PDEase"/>
</dbReference>
<evidence type="ECO:0000256" key="4">
    <source>
        <dbReference type="PIRSR" id="PIRSR623088-1"/>
    </source>
</evidence>
<dbReference type="PRINTS" id="PR00387">
    <property type="entry name" value="PDIESTERASE1"/>
</dbReference>
<feature type="binding site" evidence="5">
    <location>
        <position position="1122"/>
    </location>
    <ligand>
        <name>AMP</name>
        <dbReference type="ChEBI" id="CHEBI:456215"/>
    </ligand>
</feature>
<feature type="active site" description="Proton donor" evidence="4">
    <location>
        <position position="914"/>
    </location>
</feature>
<dbReference type="Pfam" id="PF01590">
    <property type="entry name" value="GAF"/>
    <property type="match status" value="1"/>
</dbReference>
<dbReference type="SMART" id="SM00471">
    <property type="entry name" value="HDc"/>
    <property type="match status" value="1"/>
</dbReference>
<feature type="region of interest" description="Disordered" evidence="7">
    <location>
        <begin position="353"/>
        <end position="406"/>
    </location>
</feature>
<name>U6GZC3_9EIME</name>
<feature type="compositionally biased region" description="Basic and acidic residues" evidence="7">
    <location>
        <begin position="184"/>
        <end position="195"/>
    </location>
</feature>
<evidence type="ECO:0000313" key="9">
    <source>
        <dbReference type="EMBL" id="CDI85661.1"/>
    </source>
</evidence>
<accession>U6GZC3</accession>
<dbReference type="InterPro" id="IPR003607">
    <property type="entry name" value="HD/PDEase_dom"/>
</dbReference>
<feature type="region of interest" description="Disordered" evidence="7">
    <location>
        <begin position="177"/>
        <end position="203"/>
    </location>
</feature>
<keyword evidence="2 6" id="KW-0479">Metal-binding</keyword>
<feature type="binding site" evidence="6">
    <location>
        <position position="1122"/>
    </location>
    <ligand>
        <name>Zn(2+)</name>
        <dbReference type="ChEBI" id="CHEBI:29105"/>
        <label>1</label>
    </ligand>
</feature>
<dbReference type="EMBL" id="HG694121">
    <property type="protein sequence ID" value="CDI85661.1"/>
    <property type="molecule type" value="Genomic_DNA"/>
</dbReference>
<sequence>MNGSVAFCFVRDVETEQLLGVYATHPAVSSVQQQACSAAKGHVNNEECVHVSSQPNSGLDKRQAVKAVHPIRASTLQGCLNTLTTEAARRHLCSGGLQRGEPSLDNMSPEAVAFLSALFAEDARGSNSCSTRPAQAQADDEKVPRASSQILLGSESVQYSCPRNSTAEPFDVRLDQLQGGNSTKEPKAEKPDDGVARQAAPFPPPELIAVSPSSLVGFLVQDLRNGSGAYCYDPATGKLLPLQKGLSQTSQSGGLRDSLPSATGMSFLIASCMQDEGARSACAAMAEARVAYVGPGTRRLPSHPTSVPTSASHQGAQPDGTVLGTRLASAESVPLLTAQSDLGLAVAPMRSDVADLPGERPSVDRDGHDDASVDTSDLGLAVAPMRSDVADLPGERPSVDKDGHDDASVDTSTLHCVHSGTTLGIVFCLNAKRADGQALLEAIARVCAPPMALLLQQQWLRRDRFKRVLQLELHRTVFQETSIPVRMMQRLLALLHSAVGAEAAAFFIADTQNRNFICLGGHKRATGLSLSGNHRLLGEAARQRGKTVIFNFLPQGFNAEYDSRARFESRHAMLVPLLNTQGHVKAVVVLLNKRQCACERMKQAAEEAEKQCACDAHPMETMVSYVMGGQQGGSRNTAMRLGAVMEQIENFVLRDRRMMLLSLRRCASVAVTEPTSTRALSDGGAGQSLGSASSARRVGKALCTPPRRHVSSIPAALGTDVSARGEGKASGQMTACFEGAGKDTVPAGRGSCTSLPAAATAKGDVPADLSRNKYPEQDMRLVHSSSAPLVLYSGLRHSSTGGEEFTSAPQLSDDNASEEALTLRHRRSASLPSLVFSATLQKCTRPFDAIRKQLSLEPYRRLDLDIWRRTADELQLFFFLALEELGVMVKSEKTGLQAFFALIRDAYHTDNPYHNFYHAMHVAQMCWLFLTRYSCRDALTLTEQLGLMLAALAHDVDHPGVNNNSLIEEHHPLAIVYNDKAVLENHHAAFATSAMMKLGLFSRKTISARKSSCPRSSTASSGASLGGRAQGFHVSSAFRAVRQQCEGEYDCAEDEDDHAFYPCFADVRRVLITCILATDMELFRHHHEAMRKRGQMKRSTGEFLNSDEDHTLLVTCLIHCADISNPLLPERRNVQWASLIIQEFNAQVEMERHKGLPVTVFMDARTELLRTQSQIGFLSFVVLDQFRALADLVPGAEELVIQGEKNLEDWQAAMDILREAERRDALGESVSSLDLPRNFTFRLKNLSFIGMNGPKCFGHLRSDKPDDWRPQSLDT</sequence>
<evidence type="ECO:0000313" key="10">
    <source>
        <dbReference type="Proteomes" id="UP000018201"/>
    </source>
</evidence>
<feature type="binding site" evidence="6">
    <location>
        <position position="918"/>
    </location>
    <ligand>
        <name>Zn(2+)</name>
        <dbReference type="ChEBI" id="CHEBI:29105"/>
        <label>1</label>
    </ligand>
</feature>
<dbReference type="GO" id="GO:0046872">
    <property type="term" value="F:metal ion binding"/>
    <property type="evidence" value="ECO:0007669"/>
    <property type="project" value="UniProtKB-KW"/>
</dbReference>
<dbReference type="Gene3D" id="1.10.1300.10">
    <property type="entry name" value="3'5'-cyclic nucleotide phosphodiesterase, catalytic domain"/>
    <property type="match status" value="1"/>
</dbReference>
<feature type="compositionally biased region" description="Polar residues" evidence="7">
    <location>
        <begin position="125"/>
        <end position="134"/>
    </location>
</feature>
<evidence type="ECO:0000256" key="6">
    <source>
        <dbReference type="PIRSR" id="PIRSR623088-3"/>
    </source>
</evidence>
<dbReference type="SUPFAM" id="SSF109604">
    <property type="entry name" value="HD-domain/PDEase-like"/>
    <property type="match status" value="2"/>
</dbReference>
<evidence type="ECO:0000256" key="2">
    <source>
        <dbReference type="ARBA" id="ARBA00022723"/>
    </source>
</evidence>
<keyword evidence="10" id="KW-1185">Reference proteome</keyword>
<dbReference type="Proteomes" id="UP000018201">
    <property type="component" value="Unassembled WGS sequence"/>
</dbReference>
<reference evidence="9" key="2">
    <citation type="submission" date="2013-10" db="EMBL/GenBank/DDBJ databases">
        <authorList>
            <person name="Aslett M."/>
        </authorList>
    </citation>
    <scope>NUCLEOTIDE SEQUENCE [LARGE SCALE GENOMIC DNA]</scope>
    <source>
        <strain evidence="9">Houghton</strain>
    </source>
</reference>
<gene>
    <name evidence="9" type="ORF">EPH_0075700</name>
</gene>
<dbReference type="AlphaFoldDB" id="U6GZC3"/>
<keyword evidence="1" id="KW-0140">cGMP</keyword>
<dbReference type="Pfam" id="PF00233">
    <property type="entry name" value="PDEase_I"/>
    <property type="match status" value="2"/>
</dbReference>
<dbReference type="SUPFAM" id="SSF55781">
    <property type="entry name" value="GAF domain-like"/>
    <property type="match status" value="1"/>
</dbReference>
<feature type="binding site" evidence="6">
    <location>
        <position position="955"/>
    </location>
    <ligand>
        <name>Zn(2+)</name>
        <dbReference type="ChEBI" id="CHEBI:29105"/>
        <label>1</label>
    </ligand>
</feature>
<dbReference type="GO" id="GO:0007165">
    <property type="term" value="P:signal transduction"/>
    <property type="evidence" value="ECO:0007669"/>
    <property type="project" value="InterPro"/>
</dbReference>
<dbReference type="PANTHER" id="PTHR11347">
    <property type="entry name" value="CYCLIC NUCLEOTIDE PHOSPHODIESTERASE"/>
    <property type="match status" value="1"/>
</dbReference>
<feature type="compositionally biased region" description="Polar residues" evidence="7">
    <location>
        <begin position="303"/>
        <end position="315"/>
    </location>
</feature>
<dbReference type="PROSITE" id="PS51845">
    <property type="entry name" value="PDEASE_I_2"/>
    <property type="match status" value="1"/>
</dbReference>
<dbReference type="CDD" id="cd00077">
    <property type="entry name" value="HDc"/>
    <property type="match status" value="1"/>
</dbReference>
<feature type="region of interest" description="Disordered" evidence="7">
    <location>
        <begin position="296"/>
        <end position="321"/>
    </location>
</feature>
<dbReference type="InterPro" id="IPR003018">
    <property type="entry name" value="GAF"/>
</dbReference>
<dbReference type="InterPro" id="IPR029016">
    <property type="entry name" value="GAF-like_dom_sf"/>
</dbReference>
<feature type="domain" description="PDEase" evidence="8">
    <location>
        <begin position="843"/>
        <end position="1217"/>
    </location>
</feature>
<protein>
    <submittedName>
        <fullName evidence="9">3', 5'-cyclic nucleotide phosphodiesterase domain-containing protein, putative</fullName>
    </submittedName>
</protein>
<feature type="binding site" evidence="6">
    <location>
        <position position="955"/>
    </location>
    <ligand>
        <name>Zn(2+)</name>
        <dbReference type="ChEBI" id="CHEBI:29105"/>
        <label>2</label>
    </ligand>
</feature>
<feature type="compositionally biased region" description="Basic and acidic residues" evidence="7">
    <location>
        <begin position="393"/>
        <end position="406"/>
    </location>
</feature>
<proteinExistence type="predicted"/>
<feature type="binding site" evidence="5">
    <location>
        <position position="1174"/>
    </location>
    <ligand>
        <name>AMP</name>
        <dbReference type="ChEBI" id="CHEBI:456215"/>
    </ligand>
</feature>
<feature type="binding site" evidence="6">
    <location>
        <position position="954"/>
    </location>
    <ligand>
        <name>Zn(2+)</name>
        <dbReference type="ChEBI" id="CHEBI:29105"/>
        <label>1</label>
    </ligand>
</feature>
<feature type="compositionally biased region" description="Basic and acidic residues" evidence="7">
    <location>
        <begin position="357"/>
        <end position="371"/>
    </location>
</feature>
<feature type="binding site" evidence="5">
    <location>
        <position position="955"/>
    </location>
    <ligand>
        <name>AMP</name>
        <dbReference type="ChEBI" id="CHEBI:456215"/>
    </ligand>
</feature>
<dbReference type="GO" id="GO:0004114">
    <property type="term" value="F:3',5'-cyclic-nucleotide phosphodiesterase activity"/>
    <property type="evidence" value="ECO:0007669"/>
    <property type="project" value="InterPro"/>
</dbReference>
<dbReference type="VEuPathDB" id="ToxoDB:EPH_0075700"/>
<feature type="region of interest" description="Disordered" evidence="7">
    <location>
        <begin position="125"/>
        <end position="144"/>
    </location>
</feature>